<evidence type="ECO:0000256" key="2">
    <source>
        <dbReference type="PIRSR" id="PIRSR018249-2"/>
    </source>
</evidence>
<keyword evidence="2" id="KW-0949">S-adenosyl-L-methionine</keyword>
<evidence type="ECO:0000259" key="3">
    <source>
        <dbReference type="Pfam" id="PF13649"/>
    </source>
</evidence>
<dbReference type="EMBL" id="BOQN01000168">
    <property type="protein sequence ID" value="GIM97906.1"/>
    <property type="molecule type" value="Genomic_DNA"/>
</dbReference>
<keyword evidence="5" id="KW-0830">Ubiquinone</keyword>
<sequence>MIDGALPYLRCPICTQPLHRADWALRCPRGHSFDMARQGYADLSAGRLPHSGDTAEMVADRADFLAAGHYDFIGEALTPYASDGLVVDAGVGTGSYLARVLDAAPGAVGLGLDVSKPALRRAARAHPRAAAVLADLWRLLPVADASAALILNVFAPRNGAEFHRVLRADGVLLVVTPAPNHLRELIDAHGLIGVDPDKEARLQETLAAHFTAGPGKLHERRLHLTAAEARTLIGMTPSAHHVPVADLPTTEVTVTAAVHVTPFERR</sequence>
<keyword evidence="1" id="KW-0862">Zinc</keyword>
<feature type="binding site" evidence="2">
    <location>
        <position position="181"/>
    </location>
    <ligand>
        <name>S-adenosyl-L-methionine</name>
        <dbReference type="ChEBI" id="CHEBI:59789"/>
    </ligand>
</feature>
<dbReference type="Pfam" id="PF13649">
    <property type="entry name" value="Methyltransf_25"/>
    <property type="match status" value="1"/>
</dbReference>
<feature type="binding site" evidence="1">
    <location>
        <position position="11"/>
    </location>
    <ligand>
        <name>Zn(2+)</name>
        <dbReference type="ChEBI" id="CHEBI:29105"/>
    </ligand>
</feature>
<comment type="caution">
    <text evidence="5">The sequence shown here is derived from an EMBL/GenBank/DDBJ whole genome shotgun (WGS) entry which is preliminary data.</text>
</comment>
<evidence type="ECO:0000313" key="6">
    <source>
        <dbReference type="Proteomes" id="UP000677082"/>
    </source>
</evidence>
<feature type="domain" description="23S rRNA (guanine(745)-N(1))-methyltransferase N-terminal" evidence="4">
    <location>
        <begin position="10"/>
        <end position="43"/>
    </location>
</feature>
<dbReference type="SUPFAM" id="SSF53335">
    <property type="entry name" value="S-adenosyl-L-methionine-dependent methyltransferases"/>
    <property type="match status" value="1"/>
</dbReference>
<protein>
    <submittedName>
        <fullName evidence="5">Ubiquinone biosynthesis protein</fullName>
    </submittedName>
</protein>
<feature type="binding site" evidence="2">
    <location>
        <position position="70"/>
    </location>
    <ligand>
        <name>S-adenosyl-L-methionine</name>
        <dbReference type="ChEBI" id="CHEBI:59789"/>
    </ligand>
</feature>
<dbReference type="Pfam" id="PF21302">
    <property type="entry name" value="Zn_ribbon_RlmA"/>
    <property type="match status" value="1"/>
</dbReference>
<dbReference type="InterPro" id="IPR029063">
    <property type="entry name" value="SAM-dependent_MTases_sf"/>
</dbReference>
<name>A0A920BRR8_9ACTN</name>
<dbReference type="InterPro" id="IPR048647">
    <property type="entry name" value="RlmA_N"/>
</dbReference>
<gene>
    <name evidence="5" type="ORF">Ato02nite_096990</name>
</gene>
<evidence type="ECO:0000256" key="1">
    <source>
        <dbReference type="PIRSR" id="PIRSR018249-1"/>
    </source>
</evidence>
<organism evidence="5 6">
    <name type="scientific">Paractinoplanes toevensis</name>
    <dbReference type="NCBI Taxonomy" id="571911"/>
    <lineage>
        <taxon>Bacteria</taxon>
        <taxon>Bacillati</taxon>
        <taxon>Actinomycetota</taxon>
        <taxon>Actinomycetes</taxon>
        <taxon>Micromonosporales</taxon>
        <taxon>Micromonosporaceae</taxon>
        <taxon>Paractinoplanes</taxon>
    </lineage>
</organism>
<dbReference type="InterPro" id="IPR016718">
    <property type="entry name" value="rRNA_m1G-MeTrfase_A_prd"/>
</dbReference>
<dbReference type="Gene3D" id="3.40.50.150">
    <property type="entry name" value="Vaccinia Virus protein VP39"/>
    <property type="match status" value="1"/>
</dbReference>
<dbReference type="InterPro" id="IPR041698">
    <property type="entry name" value="Methyltransf_25"/>
</dbReference>
<feature type="binding site" evidence="1">
    <location>
        <position position="14"/>
    </location>
    <ligand>
        <name>Zn(2+)</name>
        <dbReference type="ChEBI" id="CHEBI:29105"/>
    </ligand>
</feature>
<evidence type="ECO:0000259" key="4">
    <source>
        <dbReference type="Pfam" id="PF21302"/>
    </source>
</evidence>
<dbReference type="PIRSF" id="PIRSF018249">
    <property type="entry name" value="MyrA_prd"/>
    <property type="match status" value="1"/>
</dbReference>
<feature type="domain" description="Methyltransferase" evidence="3">
    <location>
        <begin position="86"/>
        <end position="170"/>
    </location>
</feature>
<dbReference type="AlphaFoldDB" id="A0A920BRR8"/>
<dbReference type="GO" id="GO:0008168">
    <property type="term" value="F:methyltransferase activity"/>
    <property type="evidence" value="ECO:0007669"/>
    <property type="project" value="InterPro"/>
</dbReference>
<keyword evidence="6" id="KW-1185">Reference proteome</keyword>
<keyword evidence="1" id="KW-0479">Metal-binding</keyword>
<feature type="binding site" evidence="1">
    <location>
        <position position="27"/>
    </location>
    <ligand>
        <name>Zn(2+)</name>
        <dbReference type="ChEBI" id="CHEBI:29105"/>
    </ligand>
</feature>
<reference evidence="5 6" key="1">
    <citation type="submission" date="2021-03" db="EMBL/GenBank/DDBJ databases">
        <title>Whole genome shotgun sequence of Actinoplanes toevensis NBRC 105298.</title>
        <authorList>
            <person name="Komaki H."/>
            <person name="Tamura T."/>
        </authorList>
    </citation>
    <scope>NUCLEOTIDE SEQUENCE [LARGE SCALE GENOMIC DNA]</scope>
    <source>
        <strain evidence="5 6">NBRC 105298</strain>
    </source>
</reference>
<dbReference type="GO" id="GO:0046872">
    <property type="term" value="F:metal ion binding"/>
    <property type="evidence" value="ECO:0007669"/>
    <property type="project" value="UniProtKB-KW"/>
</dbReference>
<dbReference type="RefSeq" id="WP_213013532.1">
    <property type="nucleotide sequence ID" value="NZ_BOQN01000168.1"/>
</dbReference>
<feature type="binding site" evidence="1">
    <location>
        <position position="31"/>
    </location>
    <ligand>
        <name>Zn(2+)</name>
        <dbReference type="ChEBI" id="CHEBI:29105"/>
    </ligand>
</feature>
<feature type="binding site" evidence="2">
    <location>
        <begin position="93"/>
        <end position="94"/>
    </location>
    <ligand>
        <name>S-adenosyl-L-methionine</name>
        <dbReference type="ChEBI" id="CHEBI:59789"/>
    </ligand>
</feature>
<proteinExistence type="predicted"/>
<evidence type="ECO:0000313" key="5">
    <source>
        <dbReference type="EMBL" id="GIM97906.1"/>
    </source>
</evidence>
<accession>A0A920BRR8</accession>
<dbReference type="Proteomes" id="UP000677082">
    <property type="component" value="Unassembled WGS sequence"/>
</dbReference>